<dbReference type="Gene3D" id="3.40.190.10">
    <property type="entry name" value="Periplasmic binding protein-like II"/>
    <property type="match status" value="2"/>
</dbReference>
<keyword evidence="3" id="KW-0238">DNA-binding</keyword>
<dbReference type="InterPro" id="IPR005119">
    <property type="entry name" value="LysR_subst-bd"/>
</dbReference>
<evidence type="ECO:0000256" key="1">
    <source>
        <dbReference type="ARBA" id="ARBA00009437"/>
    </source>
</evidence>
<proteinExistence type="inferred from homology"/>
<dbReference type="InterPro" id="IPR000847">
    <property type="entry name" value="LysR_HTH_N"/>
</dbReference>
<keyword evidence="2" id="KW-0805">Transcription regulation</keyword>
<dbReference type="RefSeq" id="WP_058600350.1">
    <property type="nucleotide sequence ID" value="NZ_LDQA01000024.1"/>
</dbReference>
<sequence>MRFDLADLSLFLAIVEAGSITHGAARANLSLPAASERLRDMEAASGVLLLVRRQRGVEPTRAGDTLAYHARLVLRQVGAMQAELSDHARGFRGRVRVMANSAAIAGCLPARLGPFLALHPGADIELAERPSPDIVKALANGLCDLGIVSDAADTSALSTSPFAVDRLVLVTATNHRLARERRVAFADVAGESMIGFDGALQGQIEEQGERLGYRIRPRIRLRSFESLCRMVADGAGVGIIPQFSAQRARRSMPLSCLRLTDAWATRKLLLCWRSQESLDPLNASLRRHLALVEAWSRPHSATSNA</sequence>
<keyword evidence="4" id="KW-0804">Transcription</keyword>
<evidence type="ECO:0000259" key="5">
    <source>
        <dbReference type="PROSITE" id="PS50931"/>
    </source>
</evidence>
<dbReference type="Gene3D" id="1.10.10.10">
    <property type="entry name" value="Winged helix-like DNA-binding domain superfamily/Winged helix DNA-binding domain"/>
    <property type="match status" value="1"/>
</dbReference>
<comment type="caution">
    <text evidence="6">The sequence shown here is derived from an EMBL/GenBank/DDBJ whole genome shotgun (WGS) entry which is preliminary data.</text>
</comment>
<dbReference type="PANTHER" id="PTHR30419:SF2">
    <property type="entry name" value="LYSR FAMILY TRANSCRIPTIONAL REGULATOR"/>
    <property type="match status" value="1"/>
</dbReference>
<protein>
    <submittedName>
        <fullName evidence="6">LysR family transcriptional regulator</fullName>
    </submittedName>
</protein>
<keyword evidence="7" id="KW-1185">Reference proteome</keyword>
<dbReference type="Pfam" id="PF00126">
    <property type="entry name" value="HTH_1"/>
    <property type="match status" value="1"/>
</dbReference>
<dbReference type="InterPro" id="IPR050950">
    <property type="entry name" value="HTH-type_LysR_regulators"/>
</dbReference>
<comment type="similarity">
    <text evidence="1">Belongs to the LysR transcriptional regulatory family.</text>
</comment>
<gene>
    <name evidence="6" type="ORF">NS365_11100</name>
</gene>
<accession>A0A175RPN9</accession>
<reference evidence="6 7" key="1">
    <citation type="journal article" date="2016" name="Front. Microbiol.">
        <title>Genomic Resource of Rice Seed Associated Bacteria.</title>
        <authorList>
            <person name="Midha S."/>
            <person name="Bansal K."/>
            <person name="Sharma S."/>
            <person name="Kumar N."/>
            <person name="Patil P.P."/>
            <person name="Chaudhry V."/>
            <person name="Patil P.B."/>
        </authorList>
    </citation>
    <scope>NUCLEOTIDE SEQUENCE [LARGE SCALE GENOMIC DNA]</scope>
    <source>
        <strain evidence="6 7">NS365</strain>
    </source>
</reference>
<dbReference type="EMBL" id="LDQA01000024">
    <property type="protein sequence ID" value="KTR05547.1"/>
    <property type="molecule type" value="Genomic_DNA"/>
</dbReference>
<dbReference type="AlphaFoldDB" id="A0A175RPN9"/>
<feature type="domain" description="HTH lysR-type" evidence="5">
    <location>
        <begin position="3"/>
        <end position="60"/>
    </location>
</feature>
<dbReference type="SUPFAM" id="SSF53850">
    <property type="entry name" value="Periplasmic binding protein-like II"/>
    <property type="match status" value="1"/>
</dbReference>
<dbReference type="GO" id="GO:0003677">
    <property type="term" value="F:DNA binding"/>
    <property type="evidence" value="ECO:0007669"/>
    <property type="project" value="UniProtKB-KW"/>
</dbReference>
<dbReference type="CDD" id="cd08421">
    <property type="entry name" value="PBP2_LTTR_like_1"/>
    <property type="match status" value="1"/>
</dbReference>
<organism evidence="6 7">
    <name type="scientific">Aureimonas ureilytica</name>
    <dbReference type="NCBI Taxonomy" id="401562"/>
    <lineage>
        <taxon>Bacteria</taxon>
        <taxon>Pseudomonadati</taxon>
        <taxon>Pseudomonadota</taxon>
        <taxon>Alphaproteobacteria</taxon>
        <taxon>Hyphomicrobiales</taxon>
        <taxon>Aurantimonadaceae</taxon>
        <taxon>Aureimonas</taxon>
    </lineage>
</organism>
<name>A0A175RPN9_9HYPH</name>
<dbReference type="Pfam" id="PF03466">
    <property type="entry name" value="LysR_substrate"/>
    <property type="match status" value="1"/>
</dbReference>
<dbReference type="SUPFAM" id="SSF46785">
    <property type="entry name" value="Winged helix' DNA-binding domain"/>
    <property type="match status" value="1"/>
</dbReference>
<dbReference type="PROSITE" id="PS50931">
    <property type="entry name" value="HTH_LYSR"/>
    <property type="match status" value="1"/>
</dbReference>
<evidence type="ECO:0000313" key="6">
    <source>
        <dbReference type="EMBL" id="KTR05547.1"/>
    </source>
</evidence>
<dbReference type="PATRIC" id="fig|401562.4.peg.1987"/>
<dbReference type="GO" id="GO:0005829">
    <property type="term" value="C:cytosol"/>
    <property type="evidence" value="ECO:0007669"/>
    <property type="project" value="TreeGrafter"/>
</dbReference>
<evidence type="ECO:0000313" key="7">
    <source>
        <dbReference type="Proteomes" id="UP000078529"/>
    </source>
</evidence>
<dbReference type="InterPro" id="IPR036388">
    <property type="entry name" value="WH-like_DNA-bd_sf"/>
</dbReference>
<evidence type="ECO:0000256" key="2">
    <source>
        <dbReference type="ARBA" id="ARBA00023015"/>
    </source>
</evidence>
<dbReference type="GO" id="GO:0003700">
    <property type="term" value="F:DNA-binding transcription factor activity"/>
    <property type="evidence" value="ECO:0007669"/>
    <property type="project" value="InterPro"/>
</dbReference>
<dbReference type="InterPro" id="IPR036390">
    <property type="entry name" value="WH_DNA-bd_sf"/>
</dbReference>
<dbReference type="PANTHER" id="PTHR30419">
    <property type="entry name" value="HTH-TYPE TRANSCRIPTIONAL REGULATOR YBHD"/>
    <property type="match status" value="1"/>
</dbReference>
<evidence type="ECO:0000256" key="4">
    <source>
        <dbReference type="ARBA" id="ARBA00023163"/>
    </source>
</evidence>
<evidence type="ECO:0000256" key="3">
    <source>
        <dbReference type="ARBA" id="ARBA00023125"/>
    </source>
</evidence>
<dbReference type="Proteomes" id="UP000078529">
    <property type="component" value="Unassembled WGS sequence"/>
</dbReference>